<dbReference type="InterPro" id="IPR006203">
    <property type="entry name" value="GHMP_knse_ATP-bd_CS"/>
</dbReference>
<evidence type="ECO:0000256" key="9">
    <source>
        <dbReference type="ARBA" id="ARBA00022777"/>
    </source>
</evidence>
<dbReference type="RefSeq" id="WP_204730261.1">
    <property type="nucleotide sequence ID" value="NZ_JAFBDK010000015.1"/>
</dbReference>
<dbReference type="Pfam" id="PF08544">
    <property type="entry name" value="GHMP_kinases_C"/>
    <property type="match status" value="1"/>
</dbReference>
<dbReference type="InterPro" id="IPR020568">
    <property type="entry name" value="Ribosomal_Su5_D2-typ_SF"/>
</dbReference>
<dbReference type="PRINTS" id="PR00958">
    <property type="entry name" value="HOMSERKINASE"/>
</dbReference>
<dbReference type="SUPFAM" id="SSF55060">
    <property type="entry name" value="GHMP Kinase, C-terminal domain"/>
    <property type="match status" value="1"/>
</dbReference>
<keyword evidence="8 13" id="KW-0547">Nucleotide-binding</keyword>
<keyword evidence="10 13" id="KW-0067">ATP-binding</keyword>
<comment type="function">
    <text evidence="12 13">Catalyzes the ATP-dependent phosphorylation of L-homoserine to L-homoserine phosphate.</text>
</comment>
<protein>
    <recommendedName>
        <fullName evidence="4 13">Homoserine kinase</fullName>
        <shortName evidence="13">HK</shortName>
        <shortName evidence="13">HSK</shortName>
        <ecNumber evidence="3 13">2.7.1.39</ecNumber>
    </recommendedName>
</protein>
<dbReference type="Pfam" id="PF00288">
    <property type="entry name" value="GHMP_kinases_N"/>
    <property type="match status" value="1"/>
</dbReference>
<comment type="catalytic activity">
    <reaction evidence="11 13">
        <text>L-homoserine + ATP = O-phospho-L-homoserine + ADP + H(+)</text>
        <dbReference type="Rhea" id="RHEA:13985"/>
        <dbReference type="ChEBI" id="CHEBI:15378"/>
        <dbReference type="ChEBI" id="CHEBI:30616"/>
        <dbReference type="ChEBI" id="CHEBI:57476"/>
        <dbReference type="ChEBI" id="CHEBI:57590"/>
        <dbReference type="ChEBI" id="CHEBI:456216"/>
        <dbReference type="EC" id="2.7.1.39"/>
    </reaction>
</comment>
<evidence type="ECO:0000256" key="4">
    <source>
        <dbReference type="ARBA" id="ARBA00017858"/>
    </source>
</evidence>
<organism evidence="16 17">
    <name type="scientific">Jeotgalibacillus terrae</name>
    <dbReference type="NCBI Taxonomy" id="587735"/>
    <lineage>
        <taxon>Bacteria</taxon>
        <taxon>Bacillati</taxon>
        <taxon>Bacillota</taxon>
        <taxon>Bacilli</taxon>
        <taxon>Bacillales</taxon>
        <taxon>Caryophanaceae</taxon>
        <taxon>Jeotgalibacillus</taxon>
    </lineage>
</organism>
<proteinExistence type="inferred from homology"/>
<evidence type="ECO:0000256" key="10">
    <source>
        <dbReference type="ARBA" id="ARBA00022840"/>
    </source>
</evidence>
<dbReference type="InterPro" id="IPR014721">
    <property type="entry name" value="Ribsml_uS5_D2-typ_fold_subgr"/>
</dbReference>
<evidence type="ECO:0000313" key="16">
    <source>
        <dbReference type="EMBL" id="MFD2913857.1"/>
    </source>
</evidence>
<comment type="similarity">
    <text evidence="2 13">Belongs to the GHMP kinase family. Homoserine kinase subfamily.</text>
</comment>
<dbReference type="GO" id="GO:0004413">
    <property type="term" value="F:homoserine kinase activity"/>
    <property type="evidence" value="ECO:0007669"/>
    <property type="project" value="UniProtKB-EC"/>
</dbReference>
<dbReference type="InterPro" id="IPR000870">
    <property type="entry name" value="Homoserine_kinase"/>
</dbReference>
<evidence type="ECO:0000256" key="2">
    <source>
        <dbReference type="ARBA" id="ARBA00007370"/>
    </source>
</evidence>
<dbReference type="PROSITE" id="PS00627">
    <property type="entry name" value="GHMP_KINASES_ATP"/>
    <property type="match status" value="1"/>
</dbReference>
<dbReference type="PANTHER" id="PTHR20861:SF1">
    <property type="entry name" value="HOMOSERINE KINASE"/>
    <property type="match status" value="1"/>
</dbReference>
<dbReference type="Gene3D" id="3.30.230.10">
    <property type="match status" value="1"/>
</dbReference>
<dbReference type="SUPFAM" id="SSF54211">
    <property type="entry name" value="Ribosomal protein S5 domain 2-like"/>
    <property type="match status" value="1"/>
</dbReference>
<evidence type="ECO:0000256" key="7">
    <source>
        <dbReference type="ARBA" id="ARBA00022697"/>
    </source>
</evidence>
<evidence type="ECO:0000256" key="13">
    <source>
        <dbReference type="HAMAP-Rule" id="MF_00384"/>
    </source>
</evidence>
<evidence type="ECO:0000256" key="11">
    <source>
        <dbReference type="ARBA" id="ARBA00049375"/>
    </source>
</evidence>
<comment type="pathway">
    <text evidence="1 13">Amino-acid biosynthesis; L-threonine biosynthesis; L-threonine from L-aspartate: step 4/5.</text>
</comment>
<evidence type="ECO:0000313" key="17">
    <source>
        <dbReference type="Proteomes" id="UP001597561"/>
    </source>
</evidence>
<reference evidence="17" key="1">
    <citation type="journal article" date="2019" name="Int. J. Syst. Evol. Microbiol.">
        <title>The Global Catalogue of Microorganisms (GCM) 10K type strain sequencing project: providing services to taxonomists for standard genome sequencing and annotation.</title>
        <authorList>
            <consortium name="The Broad Institute Genomics Platform"/>
            <consortium name="The Broad Institute Genome Sequencing Center for Infectious Disease"/>
            <person name="Wu L."/>
            <person name="Ma J."/>
        </authorList>
    </citation>
    <scope>NUCLEOTIDE SEQUENCE [LARGE SCALE GENOMIC DNA]</scope>
    <source>
        <strain evidence="17">KCTC 13528</strain>
    </source>
</reference>
<dbReference type="PIRSF" id="PIRSF000676">
    <property type="entry name" value="Homoser_kin"/>
    <property type="match status" value="1"/>
</dbReference>
<sequence length="306" mass="32613">MTFSPFTVKTPASTANLGPGFDSIGLALPIYQKIDVQPDHQWNVSYEQEDFQDLPTDQSNLILKTINKVAAAVGIECPYAALSISSDIPLSKGLGSSAAAISAGVSIANRLMDLSLTGDEQIRLASHIEGHPDNVSASIAGGLTVSRFANGEVTTVSIPVGGFSVVIMAPDAELETKKSRGVLPDHLPYRDAVLSSAAANVMVAAFAVKDFKKAGQVMMKDAFHEPFREDFFPDLADIKKDACDAGAFAVTISGAGPCISIFTEDTQLTEVVDRLSEKYSSYQLLTLKPVNQGTFITEHQSNRLSV</sequence>
<feature type="binding site" evidence="13">
    <location>
        <begin position="89"/>
        <end position="99"/>
    </location>
    <ligand>
        <name>ATP</name>
        <dbReference type="ChEBI" id="CHEBI:30616"/>
    </ligand>
</feature>
<evidence type="ECO:0000256" key="1">
    <source>
        <dbReference type="ARBA" id="ARBA00005015"/>
    </source>
</evidence>
<evidence type="ECO:0000256" key="8">
    <source>
        <dbReference type="ARBA" id="ARBA00022741"/>
    </source>
</evidence>
<evidence type="ECO:0000256" key="6">
    <source>
        <dbReference type="ARBA" id="ARBA00022679"/>
    </source>
</evidence>
<keyword evidence="9 13" id="KW-0418">Kinase</keyword>
<accession>A0ABW5ZMR0</accession>
<evidence type="ECO:0000259" key="14">
    <source>
        <dbReference type="Pfam" id="PF00288"/>
    </source>
</evidence>
<dbReference type="Gene3D" id="3.30.70.890">
    <property type="entry name" value="GHMP kinase, C-terminal domain"/>
    <property type="match status" value="1"/>
</dbReference>
<feature type="domain" description="GHMP kinase N-terminal" evidence="14">
    <location>
        <begin position="60"/>
        <end position="142"/>
    </location>
</feature>
<keyword evidence="6 13" id="KW-0808">Transferase</keyword>
<keyword evidence="7 13" id="KW-0791">Threonine biosynthesis</keyword>
<keyword evidence="17" id="KW-1185">Reference proteome</keyword>
<evidence type="ECO:0000256" key="3">
    <source>
        <dbReference type="ARBA" id="ARBA00012078"/>
    </source>
</evidence>
<dbReference type="InterPro" id="IPR036554">
    <property type="entry name" value="GHMP_kinase_C_sf"/>
</dbReference>
<dbReference type="InterPro" id="IPR006204">
    <property type="entry name" value="GHMP_kinase_N_dom"/>
</dbReference>
<comment type="subcellular location">
    <subcellularLocation>
        <location evidence="13">Cytoplasm</location>
    </subcellularLocation>
</comment>
<keyword evidence="13" id="KW-0963">Cytoplasm</keyword>
<comment type="caution">
    <text evidence="16">The sequence shown here is derived from an EMBL/GenBank/DDBJ whole genome shotgun (WGS) entry which is preliminary data.</text>
</comment>
<name>A0ABW5ZMR0_9BACL</name>
<dbReference type="EMBL" id="JBHUPG010000037">
    <property type="protein sequence ID" value="MFD2913857.1"/>
    <property type="molecule type" value="Genomic_DNA"/>
</dbReference>
<dbReference type="InterPro" id="IPR013750">
    <property type="entry name" value="GHMP_kinase_C_dom"/>
</dbReference>
<dbReference type="NCBIfam" id="TIGR00191">
    <property type="entry name" value="thrB"/>
    <property type="match status" value="1"/>
</dbReference>
<evidence type="ECO:0000259" key="15">
    <source>
        <dbReference type="Pfam" id="PF08544"/>
    </source>
</evidence>
<evidence type="ECO:0000256" key="12">
    <source>
        <dbReference type="ARBA" id="ARBA00049954"/>
    </source>
</evidence>
<dbReference type="Proteomes" id="UP001597561">
    <property type="component" value="Unassembled WGS sequence"/>
</dbReference>
<dbReference type="PANTHER" id="PTHR20861">
    <property type="entry name" value="HOMOSERINE/4-DIPHOSPHOCYTIDYL-2-C-METHYL-D-ERYTHRITOL KINASE"/>
    <property type="match status" value="1"/>
</dbReference>
<dbReference type="HAMAP" id="MF_00384">
    <property type="entry name" value="Homoser_kinase"/>
    <property type="match status" value="1"/>
</dbReference>
<dbReference type="EC" id="2.7.1.39" evidence="3 13"/>
<evidence type="ECO:0000256" key="5">
    <source>
        <dbReference type="ARBA" id="ARBA00022605"/>
    </source>
</evidence>
<gene>
    <name evidence="13 16" type="primary">thrB</name>
    <name evidence="16" type="ORF">ACFS5P_18355</name>
</gene>
<feature type="domain" description="GHMP kinase C-terminal" evidence="15">
    <location>
        <begin position="202"/>
        <end position="280"/>
    </location>
</feature>
<keyword evidence="5 13" id="KW-0028">Amino-acid biosynthesis</keyword>